<organism evidence="3 4">
    <name type="scientific">Fusarium oligoseptatum</name>
    <dbReference type="NCBI Taxonomy" id="2604345"/>
    <lineage>
        <taxon>Eukaryota</taxon>
        <taxon>Fungi</taxon>
        <taxon>Dikarya</taxon>
        <taxon>Ascomycota</taxon>
        <taxon>Pezizomycotina</taxon>
        <taxon>Sordariomycetes</taxon>
        <taxon>Hypocreomycetidae</taxon>
        <taxon>Hypocreales</taxon>
        <taxon>Nectriaceae</taxon>
        <taxon>Fusarium</taxon>
        <taxon>Fusarium solani species complex</taxon>
    </lineage>
</organism>
<dbReference type="PANTHER" id="PTHR43591:SF10">
    <property type="entry name" value="ABC TRANSMEMBRANE TYPE-1 DOMAIN-CONTAINING PROTEIN-RELATED"/>
    <property type="match status" value="1"/>
</dbReference>
<dbReference type="Pfam" id="PF13489">
    <property type="entry name" value="Methyltransf_23"/>
    <property type="match status" value="1"/>
</dbReference>
<evidence type="ECO:0000256" key="1">
    <source>
        <dbReference type="ARBA" id="ARBA00038158"/>
    </source>
</evidence>
<dbReference type="PANTHER" id="PTHR43591">
    <property type="entry name" value="METHYLTRANSFERASE"/>
    <property type="match status" value="1"/>
</dbReference>
<comment type="similarity">
    <text evidence="1">Belongs to the methyltransferase superfamily. LaeA methyltransferase family.</text>
</comment>
<feature type="region of interest" description="Disordered" evidence="2">
    <location>
        <begin position="420"/>
        <end position="485"/>
    </location>
</feature>
<sequence>MSVCVPRQQLLAAGEVARALRSAEGGPPWETSQSPSNVAHHDEPSSNTERAADDANEPQAGGYPNSPAKPAANKRKRGDDDDSSSKEGKRPVLHCALGHADDSDAKSTSSDPQGSVFDHDEHDSYASSAASDVADGRDGEPMIPNSYEGATSDFDDGSDTDSTSSLDSKCLEFVHENGRSYHADIGNGYEYLMPNDELQNELLDISHAGWLRFDKGKLYSAPIDNVQSVLDIGTGAGIWAIDIADEYPSAHVIGTDISPIQHTMVPPNLEFQPDDCNQGSTFGGEYFDLIHFDDLKPGGYLEYKDLSMRFRSDDESLKDYSLNGNGSATLSARPDLGNDSASFRATQDAPRVHALACHLCPDGNSNTQDGPAEPLSFHLAQCLDILGNPVSPEAIQSGLVRADKLLLKKIEKRHRQPVSFFLPNCNGSSGRQDDTGTDEDTDTDPDTDTAIGTSIGSDTSVEDEIDTSSSIIDDIDADETCTDDD</sequence>
<gene>
    <name evidence="3" type="ORF">CEP52_016879</name>
</gene>
<proteinExistence type="inferred from homology"/>
<evidence type="ECO:0000256" key="2">
    <source>
        <dbReference type="SAM" id="MobiDB-lite"/>
    </source>
</evidence>
<feature type="compositionally biased region" description="Basic and acidic residues" evidence="2">
    <location>
        <begin position="77"/>
        <end position="90"/>
    </location>
</feature>
<reference evidence="3 4" key="1">
    <citation type="submission" date="2017-06" db="EMBL/GenBank/DDBJ databases">
        <title>Comparative genomic analysis of Ambrosia Fusariam Clade fungi.</title>
        <authorList>
            <person name="Stajich J.E."/>
            <person name="Carrillo J."/>
            <person name="Kijimoto T."/>
            <person name="Eskalen A."/>
            <person name="O'Donnell K."/>
            <person name="Kasson M."/>
        </authorList>
    </citation>
    <scope>NUCLEOTIDE SEQUENCE [LARGE SCALE GENOMIC DNA]</scope>
    <source>
        <strain evidence="3 4">NRRL62579</strain>
    </source>
</reference>
<protein>
    <recommendedName>
        <fullName evidence="5">Methyltransferase</fullName>
    </recommendedName>
</protein>
<dbReference type="GO" id="GO:0008168">
    <property type="term" value="F:methyltransferase activity"/>
    <property type="evidence" value="ECO:0007669"/>
    <property type="project" value="TreeGrafter"/>
</dbReference>
<dbReference type="STRING" id="1325735.A0A428RYT8"/>
<dbReference type="Proteomes" id="UP000287144">
    <property type="component" value="Unassembled WGS sequence"/>
</dbReference>
<dbReference type="AlphaFoldDB" id="A0A428RYT8"/>
<dbReference type="Gene3D" id="3.40.50.150">
    <property type="entry name" value="Vaccinia Virus protein VP39"/>
    <property type="match status" value="1"/>
</dbReference>
<evidence type="ECO:0000313" key="4">
    <source>
        <dbReference type="Proteomes" id="UP000287144"/>
    </source>
</evidence>
<feature type="compositionally biased region" description="Acidic residues" evidence="2">
    <location>
        <begin position="473"/>
        <end position="485"/>
    </location>
</feature>
<comment type="caution">
    <text evidence="3">The sequence shown here is derived from an EMBL/GenBank/DDBJ whole genome shotgun (WGS) entry which is preliminary data.</text>
</comment>
<feature type="region of interest" description="Disordered" evidence="2">
    <location>
        <begin position="20"/>
        <end position="165"/>
    </location>
</feature>
<dbReference type="InterPro" id="IPR029063">
    <property type="entry name" value="SAM-dependent_MTases_sf"/>
</dbReference>
<dbReference type="SUPFAM" id="SSF53335">
    <property type="entry name" value="S-adenosyl-L-methionine-dependent methyltransferases"/>
    <property type="match status" value="1"/>
</dbReference>
<dbReference type="EMBL" id="NKCK01000402">
    <property type="protein sequence ID" value="RSL82778.1"/>
    <property type="molecule type" value="Genomic_DNA"/>
</dbReference>
<dbReference type="CDD" id="cd02440">
    <property type="entry name" value="AdoMet_MTases"/>
    <property type="match status" value="1"/>
</dbReference>
<accession>A0A428RYT8</accession>
<name>A0A428RYT8_9HYPO</name>
<evidence type="ECO:0008006" key="5">
    <source>
        <dbReference type="Google" id="ProtNLM"/>
    </source>
</evidence>
<evidence type="ECO:0000313" key="3">
    <source>
        <dbReference type="EMBL" id="RSL82778.1"/>
    </source>
</evidence>
<keyword evidence="4" id="KW-1185">Reference proteome</keyword>
<feature type="compositionally biased region" description="Acidic residues" evidence="2">
    <location>
        <begin position="435"/>
        <end position="447"/>
    </location>
</feature>